<evidence type="ECO:0000313" key="6">
    <source>
        <dbReference type="EMBL" id="FAA00522.1"/>
    </source>
</evidence>
<feature type="chain" id="PRO_5010827407" evidence="5">
    <location>
        <begin position="18"/>
        <end position="925"/>
    </location>
</feature>
<dbReference type="InParanoid" id="C0H6L1"/>
<evidence type="ECO:0000256" key="4">
    <source>
        <dbReference type="SAM" id="MobiDB-lite"/>
    </source>
</evidence>
<dbReference type="STRING" id="7091.C0H6L1"/>
<dbReference type="EMBL" id="BR000521">
    <property type="protein sequence ID" value="FAA00522.1"/>
    <property type="molecule type" value="mRNA"/>
</dbReference>
<protein>
    <submittedName>
        <fullName evidence="6">Putative cuticle protein</fullName>
    </submittedName>
</protein>
<accession>C0H6L1</accession>
<dbReference type="PaxDb" id="7091-BGIBMGA001445-TA"/>
<evidence type="ECO:0000313" key="8">
    <source>
        <dbReference type="Proteomes" id="UP000005204"/>
    </source>
</evidence>
<reference evidence="6" key="2">
    <citation type="journal article" date="2008" name="Insect Biochem. Mol. Biol.">
        <title>Genome-wide identification of cuticular protein genes in the silkworm, Bombyx mori.</title>
        <authorList>
            <person name="Futahashi R."/>
            <person name="Okamoto S."/>
            <person name="Kawasaki H."/>
            <person name="Zhong Y."/>
            <person name="Iwanaga M."/>
            <person name="Mita K."/>
            <person name="Fujiwara H."/>
        </authorList>
    </citation>
    <scope>NUCLEOTIDE SEQUENCE</scope>
</reference>
<dbReference type="AlphaFoldDB" id="C0H6L1"/>
<dbReference type="PANTHER" id="PTHR10380">
    <property type="entry name" value="CUTICLE PROTEIN"/>
    <property type="match status" value="1"/>
</dbReference>
<dbReference type="PANTHER" id="PTHR10380:SF173">
    <property type="entry name" value="CUTICULAR PROTEIN 47EF, ISOFORM C-RELATED"/>
    <property type="match status" value="1"/>
</dbReference>
<feature type="signal peptide" evidence="5">
    <location>
        <begin position="1"/>
        <end position="17"/>
    </location>
</feature>
<reference evidence="8" key="1">
    <citation type="journal article" date="2008" name="Insect Biochem. Mol. Biol.">
        <title>The genome of a lepidopteran model insect, the silkworm Bombyx mori.</title>
        <authorList>
            <consortium name="International Silkworm Genome Consortium"/>
        </authorList>
    </citation>
    <scope>NUCLEOTIDE SEQUENCE [LARGE SCALE GENOMIC DNA]</scope>
    <source>
        <strain evidence="8">p50T</strain>
    </source>
</reference>
<evidence type="ECO:0000313" key="7">
    <source>
        <dbReference type="EnsemblMetazoa" id="NP_001166728.1"/>
    </source>
</evidence>
<gene>
    <name evidence="6" type="primary">BmorCPR20</name>
    <name evidence="7" type="synonym">100379446</name>
</gene>
<dbReference type="HOGENOM" id="CLU_315733_0_0_1"/>
<reference evidence="7" key="3">
    <citation type="submission" date="2022-06" db="UniProtKB">
        <authorList>
            <consortium name="EnsemblMetazoa"/>
        </authorList>
    </citation>
    <scope>IDENTIFICATION</scope>
    <source>
        <strain evidence="7">p50T (Dazao)</strain>
    </source>
</reference>
<keyword evidence="1 3" id="KW-0193">Cuticle</keyword>
<dbReference type="CTD" id="100379446"/>
<sequence length="925" mass="106145">MKLRLLIVLISVSISHEQNYGSRFQTPGPGVSASENSIYLPPETVTPAPYFPVNQMNKLPFPYLPLDPIKTPTSFPTPFPPIMISSTFRPPSRNDYEDEDDEEDKRPSPPRFSFFDTKNNRTEPNTNVFQTQRLDMRSLPKTVEYQHPIDRIDMKPEIRKPQQFTLNNRQIQNGLPKPPQRNVVVSPEKRNDQGIDQAKSGNFPIPQYLPLPSLFISSTTETAIPILRLSNEMDLDGSFSYEALGADQTHYVQHSRMENIGNDKQEQVVEGSYSYVGDDGQTYSVHYIADANGFRASGDHLPVPPPVPEIIQRAVQHNLAEEARKPAHLKNWNEEDDIYQDTERNTFTILPTHNLYTGRTPESFSFNFLEAANSHNNLLAATSPQSPLKSYSETFSEHLKTRQSSTISPQITFLASQGAHIPSASTPQPTITRLNEKTTMPQLVNYEAAIKETEPENKNLLKWQYNANKDNNQTPDKNSISRSFGEDDDVMINFNEMTPEQYTNMIHSKIETQTLAPRDSFNEVTGKYQLSNLANIKQDNVHLDRINKHVYTSSTSTESNSTPNELSYMNNFNNNDWANNYNSNYKSQSNAFDNKKLFPSNDEGSQVRAKIITQNKFIPPSQTVSQSYDYIDSNNNVQRTKIVNSDVENRQYKPESTYLNNSPVNQQQQYLNWLNINKKNEIFDTRRTDVSSESSYISTANSIEVSDIVARNENNDFSPITVQTGEPQEETTTENFNDNLKENIFLKRFFKRQKEEKIVAPKDNADTKSLKEKQVENHPKYIQTDSKKINNENSRPFQASDIINLISAKNYFESNKLKNINKLLNNNQYNKTHLNRNNLSNHYEEEPEIDSQEFKRENKKNMSQEELHGVIRNYKVLQRNNGNFNKERNLNQIRKDLTPSGRKENLPPLGRAGPSMKSYLPAIYV</sequence>
<keyword evidence="2 5" id="KW-0732">Signal</keyword>
<dbReference type="InterPro" id="IPR000618">
    <property type="entry name" value="Insect_cuticle"/>
</dbReference>
<dbReference type="InterPro" id="IPR050468">
    <property type="entry name" value="Cuticle_Struct_Prot"/>
</dbReference>
<dbReference type="GO" id="GO:0008010">
    <property type="term" value="F:structural constituent of chitin-based larval cuticle"/>
    <property type="evidence" value="ECO:0007669"/>
    <property type="project" value="TreeGrafter"/>
</dbReference>
<evidence type="ECO:0000256" key="1">
    <source>
        <dbReference type="ARBA" id="ARBA00022460"/>
    </source>
</evidence>
<dbReference type="KEGG" id="bmor:100379446"/>
<dbReference type="PROSITE" id="PS00233">
    <property type="entry name" value="CHIT_BIND_RR_1"/>
    <property type="match status" value="1"/>
</dbReference>
<evidence type="ECO:0000256" key="2">
    <source>
        <dbReference type="ARBA" id="ARBA00022729"/>
    </source>
</evidence>
<dbReference type="OrthoDB" id="8122882at2759"/>
<dbReference type="Pfam" id="PF00379">
    <property type="entry name" value="Chitin_bind_4"/>
    <property type="match status" value="1"/>
</dbReference>
<name>C0H6L1_BOMMO</name>
<feature type="region of interest" description="Disordered" evidence="4">
    <location>
        <begin position="841"/>
        <end position="863"/>
    </location>
</feature>
<organism evidence="6">
    <name type="scientific">Bombyx mori</name>
    <name type="common">Silk moth</name>
    <dbReference type="NCBI Taxonomy" id="7091"/>
    <lineage>
        <taxon>Eukaryota</taxon>
        <taxon>Metazoa</taxon>
        <taxon>Ecdysozoa</taxon>
        <taxon>Arthropoda</taxon>
        <taxon>Hexapoda</taxon>
        <taxon>Insecta</taxon>
        <taxon>Pterygota</taxon>
        <taxon>Neoptera</taxon>
        <taxon>Endopterygota</taxon>
        <taxon>Lepidoptera</taxon>
        <taxon>Glossata</taxon>
        <taxon>Ditrysia</taxon>
        <taxon>Bombycoidea</taxon>
        <taxon>Bombycidae</taxon>
        <taxon>Bombycinae</taxon>
        <taxon>Bombyx</taxon>
    </lineage>
</organism>
<keyword evidence="8" id="KW-1185">Reference proteome</keyword>
<feature type="compositionally biased region" description="Basic and acidic residues" evidence="4">
    <location>
        <begin position="852"/>
        <end position="863"/>
    </location>
</feature>
<dbReference type="GO" id="GO:0062129">
    <property type="term" value="C:chitin-based extracellular matrix"/>
    <property type="evidence" value="ECO:0007669"/>
    <property type="project" value="TreeGrafter"/>
</dbReference>
<proteinExistence type="evidence at transcript level"/>
<dbReference type="InterPro" id="IPR031311">
    <property type="entry name" value="CHIT_BIND_RR_consensus"/>
</dbReference>
<dbReference type="GeneID" id="100379446"/>
<dbReference type="OMA" id="MNYEADI"/>
<dbReference type="PROSITE" id="PS51155">
    <property type="entry name" value="CHIT_BIND_RR_2"/>
    <property type="match status" value="1"/>
</dbReference>
<dbReference type="EnsemblMetazoa" id="NM_001173257.1">
    <property type="protein sequence ID" value="NP_001166728.1"/>
    <property type="gene ID" value="GeneID_100379446"/>
</dbReference>
<feature type="region of interest" description="Disordered" evidence="4">
    <location>
        <begin position="80"/>
        <end position="125"/>
    </location>
</feature>
<dbReference type="eggNOG" id="ENOG502TB1D">
    <property type="taxonomic scope" value="Eukaryota"/>
</dbReference>
<evidence type="ECO:0000256" key="5">
    <source>
        <dbReference type="SAM" id="SignalP"/>
    </source>
</evidence>
<dbReference type="RefSeq" id="NP_001166728.1">
    <property type="nucleotide sequence ID" value="NM_001173257.1"/>
</dbReference>
<evidence type="ECO:0000256" key="3">
    <source>
        <dbReference type="PROSITE-ProRule" id="PRU00497"/>
    </source>
</evidence>
<dbReference type="Proteomes" id="UP000005204">
    <property type="component" value="Unassembled WGS sequence"/>
</dbReference>